<dbReference type="InParanoid" id="A0A2H3DE23"/>
<dbReference type="Proteomes" id="UP000217790">
    <property type="component" value="Unassembled WGS sequence"/>
</dbReference>
<dbReference type="PANTHER" id="PTHR11502">
    <property type="entry name" value="40S RIBOSOMAL PROTEIN S6"/>
    <property type="match status" value="1"/>
</dbReference>
<protein>
    <submittedName>
        <fullName evidence="4">Uncharacterized protein</fullName>
    </submittedName>
</protein>
<evidence type="ECO:0000313" key="5">
    <source>
        <dbReference type="Proteomes" id="UP000217790"/>
    </source>
</evidence>
<keyword evidence="3" id="KW-0687">Ribonucleoprotein</keyword>
<keyword evidence="2" id="KW-0689">Ribosomal protein</keyword>
<dbReference type="STRING" id="47427.A0A2H3DE23"/>
<evidence type="ECO:0000313" key="4">
    <source>
        <dbReference type="EMBL" id="PBK89098.1"/>
    </source>
</evidence>
<evidence type="ECO:0000256" key="2">
    <source>
        <dbReference type="ARBA" id="ARBA00022980"/>
    </source>
</evidence>
<dbReference type="Pfam" id="PF01092">
    <property type="entry name" value="Ribosomal_S6e"/>
    <property type="match status" value="1"/>
</dbReference>
<sequence length="54" mass="5924">MYRTRRMDERKRTSVSGCTVGPDIAVLSLVIVKLGNAELPGLTDTILPKRLGPK</sequence>
<keyword evidence="5" id="KW-1185">Reference proteome</keyword>
<dbReference type="GO" id="GO:0006412">
    <property type="term" value="P:translation"/>
    <property type="evidence" value="ECO:0007669"/>
    <property type="project" value="InterPro"/>
</dbReference>
<reference evidence="5" key="1">
    <citation type="journal article" date="2017" name="Nat. Ecol. Evol.">
        <title>Genome expansion and lineage-specific genetic innovations in the forest pathogenic fungi Armillaria.</title>
        <authorList>
            <person name="Sipos G."/>
            <person name="Prasanna A.N."/>
            <person name="Walter M.C."/>
            <person name="O'Connor E."/>
            <person name="Balint B."/>
            <person name="Krizsan K."/>
            <person name="Kiss B."/>
            <person name="Hess J."/>
            <person name="Varga T."/>
            <person name="Slot J."/>
            <person name="Riley R."/>
            <person name="Boka B."/>
            <person name="Rigling D."/>
            <person name="Barry K."/>
            <person name="Lee J."/>
            <person name="Mihaltcheva S."/>
            <person name="LaButti K."/>
            <person name="Lipzen A."/>
            <person name="Waldron R."/>
            <person name="Moloney N.M."/>
            <person name="Sperisen C."/>
            <person name="Kredics L."/>
            <person name="Vagvoelgyi C."/>
            <person name="Patrignani A."/>
            <person name="Fitzpatrick D."/>
            <person name="Nagy I."/>
            <person name="Doyle S."/>
            <person name="Anderson J.B."/>
            <person name="Grigoriev I.V."/>
            <person name="Gueldener U."/>
            <person name="Muensterkoetter M."/>
            <person name="Nagy L.G."/>
        </authorList>
    </citation>
    <scope>NUCLEOTIDE SEQUENCE [LARGE SCALE GENOMIC DNA]</scope>
    <source>
        <strain evidence="5">Ar21-2</strain>
    </source>
</reference>
<comment type="similarity">
    <text evidence="1">Belongs to the eukaryotic ribosomal protein eS6 family.</text>
</comment>
<dbReference type="AlphaFoldDB" id="A0A2H3DE23"/>
<organism evidence="4 5">
    <name type="scientific">Armillaria gallica</name>
    <name type="common">Bulbous honey fungus</name>
    <name type="synonym">Armillaria bulbosa</name>
    <dbReference type="NCBI Taxonomy" id="47427"/>
    <lineage>
        <taxon>Eukaryota</taxon>
        <taxon>Fungi</taxon>
        <taxon>Dikarya</taxon>
        <taxon>Basidiomycota</taxon>
        <taxon>Agaricomycotina</taxon>
        <taxon>Agaricomycetes</taxon>
        <taxon>Agaricomycetidae</taxon>
        <taxon>Agaricales</taxon>
        <taxon>Marasmiineae</taxon>
        <taxon>Physalacriaceae</taxon>
        <taxon>Armillaria</taxon>
    </lineage>
</organism>
<gene>
    <name evidence="4" type="ORF">ARMGADRAFT_1084180</name>
</gene>
<dbReference type="EMBL" id="KZ293670">
    <property type="protein sequence ID" value="PBK89098.1"/>
    <property type="molecule type" value="Genomic_DNA"/>
</dbReference>
<dbReference type="GO" id="GO:1990904">
    <property type="term" value="C:ribonucleoprotein complex"/>
    <property type="evidence" value="ECO:0007669"/>
    <property type="project" value="UniProtKB-KW"/>
</dbReference>
<evidence type="ECO:0000256" key="3">
    <source>
        <dbReference type="ARBA" id="ARBA00023274"/>
    </source>
</evidence>
<name>A0A2H3DE23_ARMGA</name>
<dbReference type="GO" id="GO:0003735">
    <property type="term" value="F:structural constituent of ribosome"/>
    <property type="evidence" value="ECO:0007669"/>
    <property type="project" value="InterPro"/>
</dbReference>
<accession>A0A2H3DE23</accession>
<evidence type="ECO:0000256" key="1">
    <source>
        <dbReference type="ARBA" id="ARBA00009312"/>
    </source>
</evidence>
<proteinExistence type="inferred from homology"/>
<dbReference type="OrthoDB" id="10260596at2759"/>
<dbReference type="GO" id="GO:0005840">
    <property type="term" value="C:ribosome"/>
    <property type="evidence" value="ECO:0007669"/>
    <property type="project" value="UniProtKB-KW"/>
</dbReference>
<dbReference type="InterPro" id="IPR001377">
    <property type="entry name" value="Ribosomal_eS6"/>
</dbReference>